<comment type="similarity">
    <text evidence="1 2">Belongs to the cytochrome P450 family.</text>
</comment>
<keyword evidence="2" id="KW-0408">Iron</keyword>
<dbReference type="Proteomes" id="UP000805614">
    <property type="component" value="Unassembled WGS sequence"/>
</dbReference>
<dbReference type="RefSeq" id="WP_187242284.1">
    <property type="nucleotide sequence ID" value="NZ_BAAAOK010000014.1"/>
</dbReference>
<dbReference type="PRINTS" id="PR00385">
    <property type="entry name" value="P450"/>
</dbReference>
<keyword evidence="2" id="KW-0560">Oxidoreductase</keyword>
<name>A0ABR7LKF9_9ACTN</name>
<dbReference type="InterPro" id="IPR002397">
    <property type="entry name" value="Cyt_P450_B"/>
</dbReference>
<dbReference type="PANTHER" id="PTHR46696">
    <property type="entry name" value="P450, PUTATIVE (EUROFUNG)-RELATED"/>
    <property type="match status" value="1"/>
</dbReference>
<evidence type="ECO:0000313" key="3">
    <source>
        <dbReference type="EMBL" id="MBC6465293.1"/>
    </source>
</evidence>
<protein>
    <submittedName>
        <fullName evidence="3">Cytochrome P450</fullName>
    </submittedName>
</protein>
<accession>A0ABR7LKF9</accession>
<evidence type="ECO:0000256" key="1">
    <source>
        <dbReference type="ARBA" id="ARBA00010617"/>
    </source>
</evidence>
<organism evidence="3 4">
    <name type="scientific">Actinomadura alba</name>
    <dbReference type="NCBI Taxonomy" id="406431"/>
    <lineage>
        <taxon>Bacteria</taxon>
        <taxon>Bacillati</taxon>
        <taxon>Actinomycetota</taxon>
        <taxon>Actinomycetes</taxon>
        <taxon>Streptosporangiales</taxon>
        <taxon>Thermomonosporaceae</taxon>
        <taxon>Actinomadura</taxon>
    </lineage>
</organism>
<dbReference type="PROSITE" id="PS00086">
    <property type="entry name" value="CYTOCHROME_P450"/>
    <property type="match status" value="1"/>
</dbReference>
<keyword evidence="2" id="KW-0479">Metal-binding</keyword>
<sequence length="405" mass="45320">MAPPSVFQRILDYSNRADPYPLYAELRKTPVRREEDGTYVVSGYEEIVSLLHDPCVSVGRPQPGEPQDAAKEPPSFIRLDPPEHDRLRRVAMRHFGPPHSPHRVDSLRPELLEIIMDLIDSMAGRTRIDIVDDIAYPFPVTVICRILGVPREDEAGFHDWADAVIESLDPREEGRQERLRRRENARVELHRYLGRIAAERRKNPGDDLISGLVADEGPDGAMSPTEVAANGTLLLIAGHETTVNLITNGMLTLLRHPELLDRLHHEPDLAIGLVEELLRYEPPVHLRSTRIALEDIKIGGITIPKGAPIVLALAAGSRDPEHVPDPDRFDPDRRPNQHLGFGGGIHYCFGAPLARLEAQIALTELARRLQNPRLVTDPPPYRPSPELRGPRHLLLDIDGVTQPAR</sequence>
<dbReference type="InterPro" id="IPR017972">
    <property type="entry name" value="Cyt_P450_CS"/>
</dbReference>
<comment type="caution">
    <text evidence="3">The sequence shown here is derived from an EMBL/GenBank/DDBJ whole genome shotgun (WGS) entry which is preliminary data.</text>
</comment>
<keyword evidence="2" id="KW-0349">Heme</keyword>
<gene>
    <name evidence="3" type="ORF">HKK74_07285</name>
</gene>
<dbReference type="InterPro" id="IPR036396">
    <property type="entry name" value="Cyt_P450_sf"/>
</dbReference>
<dbReference type="Gene3D" id="1.10.630.10">
    <property type="entry name" value="Cytochrome P450"/>
    <property type="match status" value="1"/>
</dbReference>
<dbReference type="InterPro" id="IPR001128">
    <property type="entry name" value="Cyt_P450"/>
</dbReference>
<dbReference type="PRINTS" id="PR00359">
    <property type="entry name" value="BP450"/>
</dbReference>
<reference evidence="3 4" key="1">
    <citation type="submission" date="2020-06" db="EMBL/GenBank/DDBJ databases">
        <title>Actinomadura xiongansis sp. nov., isolated from soil of Baiyangdian.</title>
        <authorList>
            <person name="Zhang X."/>
        </authorList>
    </citation>
    <scope>NUCLEOTIDE SEQUENCE [LARGE SCALE GENOMIC DNA]</scope>
    <source>
        <strain evidence="3 4">HBUM206468</strain>
    </source>
</reference>
<evidence type="ECO:0000313" key="4">
    <source>
        <dbReference type="Proteomes" id="UP000805614"/>
    </source>
</evidence>
<evidence type="ECO:0000256" key="2">
    <source>
        <dbReference type="RuleBase" id="RU000461"/>
    </source>
</evidence>
<dbReference type="PANTHER" id="PTHR46696:SF1">
    <property type="entry name" value="CYTOCHROME P450 YJIB-RELATED"/>
    <property type="match status" value="1"/>
</dbReference>
<keyword evidence="4" id="KW-1185">Reference proteome</keyword>
<dbReference type="Pfam" id="PF00067">
    <property type="entry name" value="p450"/>
    <property type="match status" value="1"/>
</dbReference>
<dbReference type="SUPFAM" id="SSF48264">
    <property type="entry name" value="Cytochrome P450"/>
    <property type="match status" value="1"/>
</dbReference>
<keyword evidence="2" id="KW-0503">Monooxygenase</keyword>
<dbReference type="EMBL" id="JABVEC010000003">
    <property type="protein sequence ID" value="MBC6465293.1"/>
    <property type="molecule type" value="Genomic_DNA"/>
</dbReference>
<dbReference type="CDD" id="cd20625">
    <property type="entry name" value="CYP164-like"/>
    <property type="match status" value="1"/>
</dbReference>
<proteinExistence type="inferred from homology"/>